<comment type="subcellular location">
    <subcellularLocation>
        <location evidence="1">Secreted</location>
    </subcellularLocation>
</comment>
<dbReference type="PANTHER" id="PTHR15427:SF50">
    <property type="entry name" value="COMPLEMENT C1Q TUMOR NECROSIS FACTOR-RELATED PROTEIN 2-LIKE"/>
    <property type="match status" value="1"/>
</dbReference>
<feature type="domain" description="C1q" evidence="4">
    <location>
        <begin position="90"/>
        <end position="222"/>
    </location>
</feature>
<name>A0ABY7EQF6_MYAAR</name>
<keyword evidence="6" id="KW-1185">Reference proteome</keyword>
<dbReference type="InterPro" id="IPR001073">
    <property type="entry name" value="C1q_dom"/>
</dbReference>
<keyword evidence="3" id="KW-0732">Signal</keyword>
<evidence type="ECO:0000313" key="5">
    <source>
        <dbReference type="EMBL" id="WAR11056.1"/>
    </source>
</evidence>
<dbReference type="EMBL" id="CP111018">
    <property type="protein sequence ID" value="WAR11056.1"/>
    <property type="molecule type" value="Genomic_DNA"/>
</dbReference>
<feature type="chain" id="PRO_5047155306" evidence="3">
    <location>
        <begin position="24"/>
        <end position="222"/>
    </location>
</feature>
<dbReference type="Pfam" id="PF00386">
    <property type="entry name" value="C1q"/>
    <property type="match status" value="1"/>
</dbReference>
<dbReference type="PANTHER" id="PTHR15427">
    <property type="entry name" value="EMILIN ELASTIN MICROFIBRIL INTERFACE-LOCATED PROTEIN ELASTIN MICROFIBRIL INTERFACER"/>
    <property type="match status" value="1"/>
</dbReference>
<evidence type="ECO:0000256" key="3">
    <source>
        <dbReference type="SAM" id="SignalP"/>
    </source>
</evidence>
<dbReference type="Gene3D" id="2.60.120.40">
    <property type="match status" value="1"/>
</dbReference>
<dbReference type="InterPro" id="IPR008983">
    <property type="entry name" value="Tumour_necrosis_fac-like_dom"/>
</dbReference>
<feature type="signal peptide" evidence="3">
    <location>
        <begin position="1"/>
        <end position="23"/>
    </location>
</feature>
<sequence>MDFRKVLLPILAILLLQFNYLGSTEPRCSRFDFEERLLEKIVRLEVAMEQIKDQTSATGNRLENCMHGVDKLTLDLNDDKDGLVELKKDFAVFKTGILNSFEEKSRVPTILFKATKETLSNYGNGYDSNTGIFDAPVSGSYLFTVHLCSEPGIYIVSNLVNDGRIQTTDSNYEKEGKVCNTSEAILYLEVSSKVWVEMLGGGNKIREDGHRFSYFSGVLLHR</sequence>
<keyword evidence="2" id="KW-0964">Secreted</keyword>
<dbReference type="PROSITE" id="PS50871">
    <property type="entry name" value="C1Q"/>
    <property type="match status" value="1"/>
</dbReference>
<evidence type="ECO:0000256" key="2">
    <source>
        <dbReference type="ARBA" id="ARBA00022525"/>
    </source>
</evidence>
<dbReference type="Proteomes" id="UP001164746">
    <property type="component" value="Chromosome 7"/>
</dbReference>
<dbReference type="InterPro" id="IPR050392">
    <property type="entry name" value="Collagen/C1q_domain"/>
</dbReference>
<evidence type="ECO:0000256" key="1">
    <source>
        <dbReference type="ARBA" id="ARBA00004613"/>
    </source>
</evidence>
<reference evidence="5" key="1">
    <citation type="submission" date="2022-11" db="EMBL/GenBank/DDBJ databases">
        <title>Centuries of genome instability and evolution in soft-shell clam transmissible cancer (bioRxiv).</title>
        <authorList>
            <person name="Hart S.F.M."/>
            <person name="Yonemitsu M.A."/>
            <person name="Giersch R.M."/>
            <person name="Beal B.F."/>
            <person name="Arriagada G."/>
            <person name="Davis B.W."/>
            <person name="Ostrander E.A."/>
            <person name="Goff S.P."/>
            <person name="Metzger M.J."/>
        </authorList>
    </citation>
    <scope>NUCLEOTIDE SEQUENCE</scope>
    <source>
        <strain evidence="5">MELC-2E11</strain>
        <tissue evidence="5">Siphon/mantle</tissue>
    </source>
</reference>
<evidence type="ECO:0000313" key="6">
    <source>
        <dbReference type="Proteomes" id="UP001164746"/>
    </source>
</evidence>
<dbReference type="SUPFAM" id="SSF49842">
    <property type="entry name" value="TNF-like"/>
    <property type="match status" value="1"/>
</dbReference>
<evidence type="ECO:0000259" key="4">
    <source>
        <dbReference type="PROSITE" id="PS50871"/>
    </source>
</evidence>
<proteinExistence type="predicted"/>
<gene>
    <name evidence="5" type="ORF">MAR_036132</name>
</gene>
<dbReference type="SMART" id="SM00110">
    <property type="entry name" value="C1Q"/>
    <property type="match status" value="1"/>
</dbReference>
<protein>
    <submittedName>
        <fullName evidence="5">C1QT3-like protein</fullName>
    </submittedName>
</protein>
<organism evidence="5 6">
    <name type="scientific">Mya arenaria</name>
    <name type="common">Soft-shell clam</name>
    <dbReference type="NCBI Taxonomy" id="6604"/>
    <lineage>
        <taxon>Eukaryota</taxon>
        <taxon>Metazoa</taxon>
        <taxon>Spiralia</taxon>
        <taxon>Lophotrochozoa</taxon>
        <taxon>Mollusca</taxon>
        <taxon>Bivalvia</taxon>
        <taxon>Autobranchia</taxon>
        <taxon>Heteroconchia</taxon>
        <taxon>Euheterodonta</taxon>
        <taxon>Imparidentia</taxon>
        <taxon>Neoheterodontei</taxon>
        <taxon>Myida</taxon>
        <taxon>Myoidea</taxon>
        <taxon>Myidae</taxon>
        <taxon>Mya</taxon>
    </lineage>
</organism>
<accession>A0ABY7EQF6</accession>